<dbReference type="InterPro" id="IPR051404">
    <property type="entry name" value="TA_system_antitoxin"/>
</dbReference>
<keyword evidence="2" id="KW-1185">Reference proteome</keyword>
<proteinExistence type="predicted"/>
<dbReference type="RefSeq" id="WP_270057096.1">
    <property type="nucleotide sequence ID" value="NZ_CP115149.1"/>
</dbReference>
<evidence type="ECO:0000313" key="2">
    <source>
        <dbReference type="Proteomes" id="UP001212803"/>
    </source>
</evidence>
<name>A0ABY7M949_9CHLR</name>
<organism evidence="1 2">
    <name type="scientific">Tepidiforma flava</name>
    <dbReference type="NCBI Taxonomy" id="3004094"/>
    <lineage>
        <taxon>Bacteria</taxon>
        <taxon>Bacillati</taxon>
        <taxon>Chloroflexota</taxon>
        <taxon>Tepidiformia</taxon>
        <taxon>Tepidiformales</taxon>
        <taxon>Tepidiformaceae</taxon>
        <taxon>Tepidiforma</taxon>
    </lineage>
</organism>
<reference evidence="1 2" key="1">
    <citation type="journal article" date="2023" name="ISME J.">
        <title>Thermophilic Dehalococcoidia with unusual traits shed light on an unexpected past.</title>
        <authorList>
            <person name="Palmer M."/>
            <person name="Covington J.K."/>
            <person name="Zhou E.M."/>
            <person name="Thomas S.C."/>
            <person name="Habib N."/>
            <person name="Seymour C.O."/>
            <person name="Lai D."/>
            <person name="Johnston J."/>
            <person name="Hashimi A."/>
            <person name="Jiao J.Y."/>
            <person name="Muok A.R."/>
            <person name="Liu L."/>
            <person name="Xian W.D."/>
            <person name="Zhi X.Y."/>
            <person name="Li M.M."/>
            <person name="Silva L.P."/>
            <person name="Bowen B.P."/>
            <person name="Louie K."/>
            <person name="Briegel A."/>
            <person name="Pett-Ridge J."/>
            <person name="Weber P.K."/>
            <person name="Tocheva E.I."/>
            <person name="Woyke T."/>
            <person name="Northen T.R."/>
            <person name="Mayali X."/>
            <person name="Li W.J."/>
            <person name="Hedlund B.P."/>
        </authorList>
    </citation>
    <scope>NUCLEOTIDE SEQUENCE [LARGE SCALE GENOMIC DNA]</scope>
    <source>
        <strain evidence="1 2">YIM 72310</strain>
    </source>
</reference>
<protein>
    <submittedName>
        <fullName evidence="1">Type II toxin-antitoxin system HicB family antitoxin</fullName>
    </submittedName>
</protein>
<sequence length="76" mass="7902">MQHTIQAAVWQEAGWYIADVPQLGVVTQATTLDELVANLREAVGLALEGEAPEDLGLAPDAVILAAIEVEPAVAPA</sequence>
<dbReference type="EMBL" id="CP115149">
    <property type="protein sequence ID" value="WBL36574.1"/>
    <property type="molecule type" value="Genomic_DNA"/>
</dbReference>
<dbReference type="PANTHER" id="PTHR34504:SF2">
    <property type="entry name" value="UPF0150 PROTEIN SSL0259"/>
    <property type="match status" value="1"/>
</dbReference>
<gene>
    <name evidence="1" type="ORF">O0235_03175</name>
</gene>
<dbReference type="Gene3D" id="3.30.160.250">
    <property type="match status" value="1"/>
</dbReference>
<accession>A0ABY7M949</accession>
<dbReference type="PANTHER" id="PTHR34504">
    <property type="entry name" value="ANTITOXIN HICB"/>
    <property type="match status" value="1"/>
</dbReference>
<dbReference type="SUPFAM" id="SSF143100">
    <property type="entry name" value="TTHA1013/TTHA0281-like"/>
    <property type="match status" value="1"/>
</dbReference>
<dbReference type="InterPro" id="IPR035069">
    <property type="entry name" value="TTHA1013/TTHA0281-like"/>
</dbReference>
<dbReference type="Proteomes" id="UP001212803">
    <property type="component" value="Chromosome"/>
</dbReference>
<evidence type="ECO:0000313" key="1">
    <source>
        <dbReference type="EMBL" id="WBL36574.1"/>
    </source>
</evidence>